<dbReference type="OrthoDB" id="5394106at2759"/>
<feature type="region of interest" description="Disordered" evidence="4">
    <location>
        <begin position="246"/>
        <end position="270"/>
    </location>
</feature>
<feature type="compositionally biased region" description="Basic and acidic residues" evidence="4">
    <location>
        <begin position="497"/>
        <end position="509"/>
    </location>
</feature>
<dbReference type="Pfam" id="PF07557">
    <property type="entry name" value="Shugoshin_C"/>
    <property type="match status" value="1"/>
</dbReference>
<comment type="caution">
    <text evidence="6">The sequence shown here is derived from an EMBL/GenBank/DDBJ whole genome shotgun (WGS) entry which is preliminary data.</text>
</comment>
<dbReference type="EMBL" id="WIUZ02000001">
    <property type="protein sequence ID" value="KAF9792637.1"/>
    <property type="molecule type" value="Genomic_DNA"/>
</dbReference>
<dbReference type="AlphaFoldDB" id="A0A9P6HRN5"/>
<feature type="compositionally biased region" description="Low complexity" evidence="4">
    <location>
        <begin position="333"/>
        <end position="355"/>
    </location>
</feature>
<name>A0A9P6HRN5_9AGAM</name>
<keyword evidence="2" id="KW-0159">Chromosome partition</keyword>
<feature type="coiled-coil region" evidence="3">
    <location>
        <begin position="39"/>
        <end position="91"/>
    </location>
</feature>
<organism evidence="6 7">
    <name type="scientific">Thelephora terrestris</name>
    <dbReference type="NCBI Taxonomy" id="56493"/>
    <lineage>
        <taxon>Eukaryota</taxon>
        <taxon>Fungi</taxon>
        <taxon>Dikarya</taxon>
        <taxon>Basidiomycota</taxon>
        <taxon>Agaricomycotina</taxon>
        <taxon>Agaricomycetes</taxon>
        <taxon>Thelephorales</taxon>
        <taxon>Thelephoraceae</taxon>
        <taxon>Thelephora</taxon>
    </lineage>
</organism>
<accession>A0A9P6HRN5</accession>
<gene>
    <name evidence="6" type="ORF">BJ322DRAFT_1030505</name>
</gene>
<evidence type="ECO:0000256" key="3">
    <source>
        <dbReference type="SAM" id="Coils"/>
    </source>
</evidence>
<evidence type="ECO:0000259" key="5">
    <source>
        <dbReference type="Pfam" id="PF07557"/>
    </source>
</evidence>
<feature type="compositionally biased region" description="Acidic residues" evidence="4">
    <location>
        <begin position="452"/>
        <end position="467"/>
    </location>
</feature>
<dbReference type="GO" id="GO:0000775">
    <property type="term" value="C:chromosome, centromeric region"/>
    <property type="evidence" value="ECO:0007669"/>
    <property type="project" value="InterPro"/>
</dbReference>
<feature type="compositionally biased region" description="Low complexity" evidence="4">
    <location>
        <begin position="426"/>
        <end position="438"/>
    </location>
</feature>
<keyword evidence="7" id="KW-1185">Reference proteome</keyword>
<evidence type="ECO:0000256" key="4">
    <source>
        <dbReference type="SAM" id="MobiDB-lite"/>
    </source>
</evidence>
<feature type="region of interest" description="Disordered" evidence="4">
    <location>
        <begin position="333"/>
        <end position="509"/>
    </location>
</feature>
<dbReference type="GO" id="GO:0005634">
    <property type="term" value="C:nucleus"/>
    <property type="evidence" value="ECO:0007669"/>
    <property type="project" value="InterPro"/>
</dbReference>
<evidence type="ECO:0000313" key="6">
    <source>
        <dbReference type="EMBL" id="KAF9792637.1"/>
    </source>
</evidence>
<dbReference type="InterPro" id="IPR011515">
    <property type="entry name" value="Shugoshin_C"/>
</dbReference>
<feature type="compositionally biased region" description="Pro residues" evidence="4">
    <location>
        <begin position="217"/>
        <end position="229"/>
    </location>
</feature>
<protein>
    <recommendedName>
        <fullName evidence="5">Shugoshin C-terminal domain-containing protein</fullName>
    </recommendedName>
</protein>
<reference evidence="6" key="2">
    <citation type="submission" date="2020-11" db="EMBL/GenBank/DDBJ databases">
        <authorList>
            <consortium name="DOE Joint Genome Institute"/>
            <person name="Kuo A."/>
            <person name="Miyauchi S."/>
            <person name="Kiss E."/>
            <person name="Drula E."/>
            <person name="Kohler A."/>
            <person name="Sanchez-Garcia M."/>
            <person name="Andreopoulos B."/>
            <person name="Barry K.W."/>
            <person name="Bonito G."/>
            <person name="Buee M."/>
            <person name="Carver A."/>
            <person name="Chen C."/>
            <person name="Cichocki N."/>
            <person name="Clum A."/>
            <person name="Culley D."/>
            <person name="Crous P.W."/>
            <person name="Fauchery L."/>
            <person name="Girlanda M."/>
            <person name="Hayes R."/>
            <person name="Keri Z."/>
            <person name="Labutti K."/>
            <person name="Lipzen A."/>
            <person name="Lombard V."/>
            <person name="Magnuson J."/>
            <person name="Maillard F."/>
            <person name="Morin E."/>
            <person name="Murat C."/>
            <person name="Nolan M."/>
            <person name="Ohm R."/>
            <person name="Pangilinan J."/>
            <person name="Pereira M."/>
            <person name="Perotto S."/>
            <person name="Peter M."/>
            <person name="Riley R."/>
            <person name="Sitrit Y."/>
            <person name="Stielow B."/>
            <person name="Szollosi G."/>
            <person name="Zifcakova L."/>
            <person name="Stursova M."/>
            <person name="Spatafora J.W."/>
            <person name="Tedersoo L."/>
            <person name="Vaario L.-M."/>
            <person name="Yamada A."/>
            <person name="Yan M."/>
            <person name="Wang P."/>
            <person name="Xu J."/>
            <person name="Bruns T."/>
            <person name="Baldrian P."/>
            <person name="Vilgalys R."/>
            <person name="Henrissat B."/>
            <person name="Grigoriev I.V."/>
            <person name="Hibbett D."/>
            <person name="Nagy L.G."/>
            <person name="Martin F.M."/>
        </authorList>
    </citation>
    <scope>NUCLEOTIDE SEQUENCE</scope>
    <source>
        <strain evidence="6">UH-Tt-Lm1</strain>
    </source>
</reference>
<sequence length="509" mass="55896">MSRRESRVSINIRQNDALLEFENFKKRFLLANKHITKLNSTLSLKIEELNAQISALNVENLRLRSTEIALCAQLRREKDKSRSIMADAEAAVMALMNQFGSLRESHKVPAGKRAPKPSPVPTIRSRPQANNTSPPLPRVARPPNFPEIVEEDEVEGDTPTLSARRKSLSRLPIPSKLTAPAAPIEVEEPQPKQKKKSGSRRQSGLIASGKPIEALLSPPPEPAVVPDPLPLVEDDAIFPVLNEQEEELEAELEVPKKRKRSKRREKEEDSVLLVLEGTTSRLRDVTNSPQKPNFLPPLDTTDVHRLDYLDSASEIPTSATSVRTNSTRAFLSTAATTPCPSTPATGYLPSPRVSSSPPPEVDPIIKEPDPPNNAGGRTGRVRKSVNYAEPKLNTKMRKPDPPGSSTLKRASGSIREREDSPPESRPPSSSSSNSSEPPATTRKVKRKVVPPDDPETIDVASDDDDGMQADAEFGGGTPWTSTTEKRRRSAMVAKSRSSIEEARRHSMTS</sequence>
<dbReference type="GO" id="GO:0045132">
    <property type="term" value="P:meiotic chromosome segregation"/>
    <property type="evidence" value="ECO:0007669"/>
    <property type="project" value="InterPro"/>
</dbReference>
<reference evidence="6" key="1">
    <citation type="journal article" date="2020" name="Nat. Commun.">
        <title>Large-scale genome sequencing of mycorrhizal fungi provides insights into the early evolution of symbiotic traits.</title>
        <authorList>
            <person name="Miyauchi S."/>
            <person name="Kiss E."/>
            <person name="Kuo A."/>
            <person name="Drula E."/>
            <person name="Kohler A."/>
            <person name="Sanchez-Garcia M."/>
            <person name="Morin E."/>
            <person name="Andreopoulos B."/>
            <person name="Barry K.W."/>
            <person name="Bonito G."/>
            <person name="Buee M."/>
            <person name="Carver A."/>
            <person name="Chen C."/>
            <person name="Cichocki N."/>
            <person name="Clum A."/>
            <person name="Culley D."/>
            <person name="Crous P.W."/>
            <person name="Fauchery L."/>
            <person name="Girlanda M."/>
            <person name="Hayes R.D."/>
            <person name="Keri Z."/>
            <person name="LaButti K."/>
            <person name="Lipzen A."/>
            <person name="Lombard V."/>
            <person name="Magnuson J."/>
            <person name="Maillard F."/>
            <person name="Murat C."/>
            <person name="Nolan M."/>
            <person name="Ohm R.A."/>
            <person name="Pangilinan J."/>
            <person name="Pereira M.F."/>
            <person name="Perotto S."/>
            <person name="Peter M."/>
            <person name="Pfister S."/>
            <person name="Riley R."/>
            <person name="Sitrit Y."/>
            <person name="Stielow J.B."/>
            <person name="Szollosi G."/>
            <person name="Zifcakova L."/>
            <person name="Stursova M."/>
            <person name="Spatafora J.W."/>
            <person name="Tedersoo L."/>
            <person name="Vaario L.M."/>
            <person name="Yamada A."/>
            <person name="Yan M."/>
            <person name="Wang P."/>
            <person name="Xu J."/>
            <person name="Bruns T."/>
            <person name="Baldrian P."/>
            <person name="Vilgalys R."/>
            <person name="Dunand C."/>
            <person name="Henrissat B."/>
            <person name="Grigoriev I.V."/>
            <person name="Hibbett D."/>
            <person name="Nagy L.G."/>
            <person name="Martin F.M."/>
        </authorList>
    </citation>
    <scope>NUCLEOTIDE SEQUENCE</scope>
    <source>
        <strain evidence="6">UH-Tt-Lm1</strain>
    </source>
</reference>
<comment type="similarity">
    <text evidence="1">Belongs to the shugoshin family.</text>
</comment>
<dbReference type="Proteomes" id="UP000736335">
    <property type="component" value="Unassembled WGS sequence"/>
</dbReference>
<proteinExistence type="inferred from homology"/>
<feature type="domain" description="Shugoshin C-terminal" evidence="5">
    <location>
        <begin position="380"/>
        <end position="398"/>
    </location>
</feature>
<feature type="region of interest" description="Disordered" evidence="4">
    <location>
        <begin position="103"/>
        <end position="229"/>
    </location>
</feature>
<evidence type="ECO:0000256" key="2">
    <source>
        <dbReference type="ARBA" id="ARBA00022829"/>
    </source>
</evidence>
<evidence type="ECO:0000313" key="7">
    <source>
        <dbReference type="Proteomes" id="UP000736335"/>
    </source>
</evidence>
<keyword evidence="3" id="KW-0175">Coiled coil</keyword>
<evidence type="ECO:0000256" key="1">
    <source>
        <dbReference type="ARBA" id="ARBA00010845"/>
    </source>
</evidence>